<evidence type="ECO:0000313" key="8">
    <source>
        <dbReference type="Proteomes" id="UP000246352"/>
    </source>
</evidence>
<evidence type="ECO:0000313" key="7">
    <source>
        <dbReference type="EMBL" id="PWW04510.1"/>
    </source>
</evidence>
<dbReference type="PANTHER" id="PTHR34218">
    <property type="entry name" value="PEPTIDASE S45 PENICILLIN AMIDASE"/>
    <property type="match status" value="1"/>
</dbReference>
<dbReference type="PIRSF" id="PIRSF001227">
    <property type="entry name" value="Pen_acylase"/>
    <property type="match status" value="1"/>
</dbReference>
<keyword evidence="5" id="KW-0479">Metal-binding</keyword>
<comment type="similarity">
    <text evidence="1">Belongs to the peptidase S45 family.</text>
</comment>
<dbReference type="EMBL" id="QGTR01000001">
    <property type="protein sequence ID" value="PWW04510.1"/>
    <property type="molecule type" value="Genomic_DNA"/>
</dbReference>
<feature type="binding site" evidence="5">
    <location>
        <position position="353"/>
    </location>
    <ligand>
        <name>Ca(2+)</name>
        <dbReference type="ChEBI" id="CHEBI:29108"/>
    </ligand>
</feature>
<evidence type="ECO:0000256" key="1">
    <source>
        <dbReference type="ARBA" id="ARBA00006586"/>
    </source>
</evidence>
<dbReference type="PANTHER" id="PTHR34218:SF4">
    <property type="entry name" value="ACYL-HOMOSERINE LACTONE ACYLASE QUIP"/>
    <property type="match status" value="1"/>
</dbReference>
<keyword evidence="2" id="KW-0378">Hydrolase</keyword>
<organism evidence="7 8">
    <name type="scientific">Hoeflea marina</name>
    <dbReference type="NCBI Taxonomy" id="274592"/>
    <lineage>
        <taxon>Bacteria</taxon>
        <taxon>Pseudomonadati</taxon>
        <taxon>Pseudomonadota</taxon>
        <taxon>Alphaproteobacteria</taxon>
        <taxon>Hyphomicrobiales</taxon>
        <taxon>Rhizobiaceae</taxon>
        <taxon>Hoeflea</taxon>
    </lineage>
</organism>
<dbReference type="Gene3D" id="3.60.20.10">
    <property type="entry name" value="Glutamine Phosphoribosylpyrophosphate, subunit 1, domain 1"/>
    <property type="match status" value="1"/>
</dbReference>
<feature type="binding site" evidence="5">
    <location>
        <position position="350"/>
    </location>
    <ligand>
        <name>Ca(2+)</name>
        <dbReference type="ChEBI" id="CHEBI:29108"/>
    </ligand>
</feature>
<dbReference type="Gene3D" id="1.10.439.10">
    <property type="entry name" value="Penicillin Amidohydrolase, domain 1"/>
    <property type="match status" value="1"/>
</dbReference>
<protein>
    <submittedName>
        <fullName evidence="7">Penicillin amidase</fullName>
    </submittedName>
</protein>
<dbReference type="AlphaFoldDB" id="A0A317PYC7"/>
<name>A0A317PYC7_9HYPH</name>
<feature type="binding site" evidence="5">
    <location>
        <position position="195"/>
    </location>
    <ligand>
        <name>Ca(2+)</name>
        <dbReference type="ChEBI" id="CHEBI:29108"/>
    </ligand>
</feature>
<dbReference type="InterPro" id="IPR014395">
    <property type="entry name" value="Pen/GL7ACA/AHL_acylase"/>
</dbReference>
<keyword evidence="5" id="KW-0106">Calcium</keyword>
<feature type="transmembrane region" description="Helical" evidence="6">
    <location>
        <begin position="7"/>
        <end position="30"/>
    </location>
</feature>
<dbReference type="Pfam" id="PF01804">
    <property type="entry name" value="Penicil_amidase"/>
    <property type="match status" value="1"/>
</dbReference>
<dbReference type="InterPro" id="IPR043147">
    <property type="entry name" value="Penicillin_amidase_A-knob"/>
</dbReference>
<dbReference type="InterPro" id="IPR002692">
    <property type="entry name" value="S45"/>
</dbReference>
<evidence type="ECO:0000256" key="3">
    <source>
        <dbReference type="ARBA" id="ARBA00023145"/>
    </source>
</evidence>
<proteinExistence type="inferred from homology"/>
<evidence type="ECO:0000256" key="2">
    <source>
        <dbReference type="ARBA" id="ARBA00022801"/>
    </source>
</evidence>
<dbReference type="GO" id="GO:0016811">
    <property type="term" value="F:hydrolase activity, acting on carbon-nitrogen (but not peptide) bonds, in linear amides"/>
    <property type="evidence" value="ECO:0007669"/>
    <property type="project" value="InterPro"/>
</dbReference>
<comment type="cofactor">
    <cofactor evidence="5">
        <name>Ca(2+)</name>
        <dbReference type="ChEBI" id="CHEBI:29108"/>
    </cofactor>
    <text evidence="5">Binds 1 Ca(2+) ion per dimer.</text>
</comment>
<evidence type="ECO:0000256" key="5">
    <source>
        <dbReference type="PIRSR" id="PIRSR001227-2"/>
    </source>
</evidence>
<dbReference type="Gene3D" id="2.30.120.10">
    <property type="match status" value="1"/>
</dbReference>
<keyword evidence="6" id="KW-0812">Transmembrane</keyword>
<evidence type="ECO:0000256" key="6">
    <source>
        <dbReference type="SAM" id="Phobius"/>
    </source>
</evidence>
<dbReference type="OrthoDB" id="9760084at2"/>
<reference evidence="7 8" key="1">
    <citation type="submission" date="2018-05" db="EMBL/GenBank/DDBJ databases">
        <title>Genomic Encyclopedia of Type Strains, Phase IV (KMG-IV): sequencing the most valuable type-strain genomes for metagenomic binning, comparative biology and taxonomic classification.</title>
        <authorList>
            <person name="Goeker M."/>
        </authorList>
    </citation>
    <scope>NUCLEOTIDE SEQUENCE [LARGE SCALE GENOMIC DNA]</scope>
    <source>
        <strain evidence="7 8">DSM 16791</strain>
    </source>
</reference>
<dbReference type="Proteomes" id="UP000246352">
    <property type="component" value="Unassembled WGS sequence"/>
</dbReference>
<keyword evidence="8" id="KW-1185">Reference proteome</keyword>
<dbReference type="InterPro" id="IPR029055">
    <property type="entry name" value="Ntn_hydrolases_N"/>
</dbReference>
<evidence type="ECO:0000256" key="4">
    <source>
        <dbReference type="PIRSR" id="PIRSR001227-1"/>
    </source>
</evidence>
<accession>A0A317PYC7</accession>
<dbReference type="InterPro" id="IPR043146">
    <property type="entry name" value="Penicillin_amidase_N_B-knob"/>
</dbReference>
<dbReference type="InterPro" id="IPR023343">
    <property type="entry name" value="Penicillin_amidase_dom1"/>
</dbReference>
<sequence>MRRLFKVLIRLILVLVPILVMAAGAGMLWMSRSLAPLDGSIEIVGLSGPVSIARDSEGVPHIAGETRGDVAAGLGFVHAQERLWQMEVSRMAGKGRLSEMFGKATIGTDIWLRTMAIDKAAEASMAVIDADTMAMLEGYSRGVNAWMDRNPQSFSSKLPPEFVILGHQPEPWTPVDTLICLKMMSVQLSENAGDEVLRLAFARMGMSEAEANDLMPYLVVDTPPPLPDLTPLLGLDTTPLGAPVTKAEAGSGASGLGANSYAMIDAVMGTGASNNWVVSGSRTQSGKPVLANDPHLGLMAPSIWYLAHLEVTSELGEPRHLIGASLPGSPYVLLGRNNDIAWGFTNTATDAQDIFVERVNPDNADEYLTPSGWAKFGAQEEVIKVHGAPDTVFTRRWTRHGPVLPASYKKLDKLLPENSVAALQWVALASDDTTANAGPRLFTFRTVSDYQDGMEPFLTPMQSMVVADTTGNIGLIAPGRVPVRDPANQVMGRAPVPGWNAIYDWRGFVPYAELPRLTNPPVGAIGTANTKIVGPDYPHFLTFDWDEPFRQQRVDTLVINAREKHTPEISREAQADVYSAAFVGLKGRFARALAGKQLTTLQQGLLSRIEAWDGQMTADKGEPLIFLAWVRHMMINTFSDDLGPVFDDWFKPRINVLSRLVDGGTARNWCDVKDTPDEESCDALLIASLDDAVADLRARYGDNIDAWRWGTAHVQRGAHQPFAEVDWLAGFFNVDVEAGGGPFTLDRGVTHLENDNAPYVGTNAASFRGIYDLSDLDKSTFIQTTGQSGNVFSRHYRDMAQRWADVKSITIPTTGAGDVEGHWQLTPE</sequence>
<keyword evidence="6" id="KW-1133">Transmembrane helix</keyword>
<comment type="caution">
    <text evidence="7">The sequence shown here is derived from an EMBL/GenBank/DDBJ whole genome shotgun (WGS) entry which is preliminary data.</text>
</comment>
<dbReference type="SUPFAM" id="SSF56235">
    <property type="entry name" value="N-terminal nucleophile aminohydrolases (Ntn hydrolases)"/>
    <property type="match status" value="1"/>
</dbReference>
<feature type="active site" description="Nucleophile" evidence="4">
    <location>
        <position position="273"/>
    </location>
</feature>
<dbReference type="Gene3D" id="1.10.1400.10">
    <property type="match status" value="1"/>
</dbReference>
<keyword evidence="3" id="KW-0865">Zymogen</keyword>
<keyword evidence="6" id="KW-0472">Membrane</keyword>
<gene>
    <name evidence="7" type="ORF">DFR52_1011209</name>
</gene>
<dbReference type="GO" id="GO:0046872">
    <property type="term" value="F:metal ion binding"/>
    <property type="evidence" value="ECO:0007669"/>
    <property type="project" value="UniProtKB-KW"/>
</dbReference>
<dbReference type="CDD" id="cd03747">
    <property type="entry name" value="Ntn_PGA_like"/>
    <property type="match status" value="1"/>
</dbReference>
<dbReference type="GO" id="GO:0017000">
    <property type="term" value="P:antibiotic biosynthetic process"/>
    <property type="evidence" value="ECO:0007669"/>
    <property type="project" value="InterPro"/>
</dbReference>
<dbReference type="RefSeq" id="WP_110030938.1">
    <property type="nucleotide sequence ID" value="NZ_QGTR01000001.1"/>
</dbReference>